<accession>H3KI57</accession>
<dbReference type="PROSITE" id="PS51208">
    <property type="entry name" value="AUTOTRANSPORTER"/>
    <property type="match status" value="1"/>
</dbReference>
<dbReference type="OrthoDB" id="9157528at2"/>
<evidence type="ECO:0000259" key="1">
    <source>
        <dbReference type="PROSITE" id="PS51208"/>
    </source>
</evidence>
<organism evidence="2 3">
    <name type="scientific">Sutterella parvirubra YIT 11816</name>
    <dbReference type="NCBI Taxonomy" id="762967"/>
    <lineage>
        <taxon>Bacteria</taxon>
        <taxon>Pseudomonadati</taxon>
        <taxon>Pseudomonadota</taxon>
        <taxon>Betaproteobacteria</taxon>
        <taxon>Burkholderiales</taxon>
        <taxon>Sutterellaceae</taxon>
        <taxon>Sutterella</taxon>
    </lineage>
</organism>
<dbReference type="STRING" id="762967.HMPREF9440_02459"/>
<proteinExistence type="predicted"/>
<comment type="caution">
    <text evidence="2">The sequence shown here is derived from an EMBL/GenBank/DDBJ whole genome shotgun (WGS) entry which is preliminary data.</text>
</comment>
<name>H3KI57_9BURK</name>
<gene>
    <name evidence="2" type="ORF">HMPREF9440_02459</name>
</gene>
<dbReference type="Gene3D" id="2.40.128.130">
    <property type="entry name" value="Autotransporter beta-domain"/>
    <property type="match status" value="1"/>
</dbReference>
<dbReference type="Proteomes" id="UP000004956">
    <property type="component" value="Unassembled WGS sequence"/>
</dbReference>
<dbReference type="SUPFAM" id="SSF103515">
    <property type="entry name" value="Autotransporter"/>
    <property type="match status" value="1"/>
</dbReference>
<protein>
    <recommendedName>
        <fullName evidence="1">Autotransporter domain-containing protein</fullName>
    </recommendedName>
</protein>
<evidence type="ECO:0000313" key="2">
    <source>
        <dbReference type="EMBL" id="EHY30197.1"/>
    </source>
</evidence>
<dbReference type="InterPro" id="IPR006315">
    <property type="entry name" value="OM_autotransptr_brl_dom"/>
</dbReference>
<dbReference type="PATRIC" id="fig|762967.3.peg.1938"/>
<dbReference type="PRINTS" id="PR01484">
    <property type="entry name" value="PRTACTNFAMLY"/>
</dbReference>
<reference evidence="2 3" key="1">
    <citation type="submission" date="2011-11" db="EMBL/GenBank/DDBJ databases">
        <authorList>
            <person name="Weinstock G."/>
            <person name="Sodergren E."/>
            <person name="Clifton S."/>
            <person name="Fulton L."/>
            <person name="Fulton B."/>
            <person name="Courtney L."/>
            <person name="Fronick C."/>
            <person name="Harrison M."/>
            <person name="Strong C."/>
            <person name="Farmer C."/>
            <person name="Delahaunty K."/>
            <person name="Markovic C."/>
            <person name="Hall O."/>
            <person name="Minx P."/>
            <person name="Tomlinson C."/>
            <person name="Mitreva M."/>
            <person name="Hou S."/>
            <person name="Chen J."/>
            <person name="Wollam A."/>
            <person name="Pepin K.H."/>
            <person name="Johnson M."/>
            <person name="Bhonagiri V."/>
            <person name="Zhang X."/>
            <person name="Suruliraj S."/>
            <person name="Warren W."/>
            <person name="Chinwalla A."/>
            <person name="Mardis E.R."/>
            <person name="Wilson R.K."/>
        </authorList>
    </citation>
    <scope>NUCLEOTIDE SEQUENCE [LARGE SCALE GENOMIC DNA]</scope>
    <source>
        <strain evidence="2 3">YIT 11816</strain>
    </source>
</reference>
<dbReference type="EMBL" id="AFBQ01000377">
    <property type="protein sequence ID" value="EHY30197.1"/>
    <property type="molecule type" value="Genomic_DNA"/>
</dbReference>
<dbReference type="HOGENOM" id="CLU_1389608_0_0_4"/>
<dbReference type="NCBIfam" id="TIGR01414">
    <property type="entry name" value="autotrans_barl"/>
    <property type="match status" value="1"/>
</dbReference>
<dbReference type="InterPro" id="IPR003991">
    <property type="entry name" value="Pertactin_virulence_factor"/>
</dbReference>
<dbReference type="RefSeq" id="WP_008543885.1">
    <property type="nucleotide sequence ID" value="NZ_JH605019.1"/>
</dbReference>
<dbReference type="GO" id="GO:0019867">
    <property type="term" value="C:outer membrane"/>
    <property type="evidence" value="ECO:0007669"/>
    <property type="project" value="InterPro"/>
</dbReference>
<dbReference type="InterPro" id="IPR036709">
    <property type="entry name" value="Autotransporte_beta_dom_sf"/>
</dbReference>
<dbReference type="InterPro" id="IPR005546">
    <property type="entry name" value="Autotransporte_beta"/>
</dbReference>
<dbReference type="AlphaFoldDB" id="H3KI57"/>
<feature type="domain" description="Autotransporter" evidence="1">
    <location>
        <begin position="1"/>
        <end position="196"/>
    </location>
</feature>
<keyword evidence="3" id="KW-1185">Reference proteome</keyword>
<evidence type="ECO:0000313" key="3">
    <source>
        <dbReference type="Proteomes" id="UP000004956"/>
    </source>
</evidence>
<dbReference type="Pfam" id="PF03797">
    <property type="entry name" value="Autotransporter"/>
    <property type="match status" value="1"/>
</dbReference>
<sequence length="196" mass="21227">MAAGEGSSPGTGHAGPIRTRTTSLLHSVRRKGPSGPSGFFSSGEDNNAFGFTTEFGWYLPIADRAYVEPMVTLAYGRIAGDSYTLKNGVKYEEENMDSLLADIGARAGYKFANNRGSVYAKVRLLHEFQGDVEATARLNTAVNSYKEDLGDTYAEFGAGASFSLTEATKAFLSLERTTGGDVKTNWRWNVGIRHAF</sequence>